<feature type="compositionally biased region" description="Polar residues" evidence="1">
    <location>
        <begin position="104"/>
        <end position="125"/>
    </location>
</feature>
<sequence length="441" mass="47263">MHRSLSFKAVICLGTLVPSSLLYAAADPQVEALKAELMALKQRYEAQQQALMVLEQRVRQVEDQPTAAPPKRLTRSPASQPRSATAVAAAGNGNGNGNGAATGSTPGQSASYGQSLQDDSQPAQSVSNLYDEASGFFGGGRFSLETGVTYARYDTRQLILNGFLALDSIFLGNINLDRIKADNWTLDVTGRYNLDQRWQFDVNVPVVYRESTYQSGGVGGNAQGVSERSVTRDPTLGDVNFGVAYKFLDESENSPDAVVSLRVKAPTGKDPFGIKLLRDTANDSLSYPEDLPTGNGVWSITPGLSLVKTYDPAVIFGSVAYTHTFADSFSDVSSTLNQKVPGKVKIGDSFQIGAGVAFALNEKMSMSFSVSDLIARRSRIKSAETGDSWADVKSSDANAAYFNVGMTLAAADNLTIVPNLAIGLTDDAPDFTFSLKIPYYF</sequence>
<evidence type="ECO:0008006" key="5">
    <source>
        <dbReference type="Google" id="ProtNLM"/>
    </source>
</evidence>
<evidence type="ECO:0000256" key="1">
    <source>
        <dbReference type="SAM" id="MobiDB-lite"/>
    </source>
</evidence>
<reference evidence="3 4" key="1">
    <citation type="submission" date="2014-09" db="EMBL/GenBank/DDBJ databases">
        <authorList>
            <person name="Chan K.-G."/>
        </authorList>
    </citation>
    <scope>NUCLEOTIDE SEQUENCE [LARGE SCALE GENOMIC DNA]</scope>
    <source>
        <strain evidence="3 4">ND07</strain>
    </source>
</reference>
<accession>A0A089YH00</accession>
<feature type="signal peptide" evidence="2">
    <location>
        <begin position="1"/>
        <end position="24"/>
    </location>
</feature>
<dbReference type="eggNOG" id="COG3637">
    <property type="taxonomic scope" value="Bacteria"/>
</dbReference>
<feature type="region of interest" description="Disordered" evidence="1">
    <location>
        <begin position="62"/>
        <end position="125"/>
    </location>
</feature>
<dbReference type="InterPro" id="IPR025737">
    <property type="entry name" value="FApF"/>
</dbReference>
<dbReference type="KEGG" id="psw:LK03_17705"/>
<protein>
    <recommendedName>
        <fullName evidence="5">Transporter</fullName>
    </recommendedName>
</protein>
<dbReference type="InterPro" id="IPR036709">
    <property type="entry name" value="Autotransporte_beta_dom_sf"/>
</dbReference>
<name>A0A089YH00_9PSED</name>
<organism evidence="3 4">
    <name type="scientific">Pseudomonas cremoricolorata</name>
    <dbReference type="NCBI Taxonomy" id="157783"/>
    <lineage>
        <taxon>Bacteria</taxon>
        <taxon>Pseudomonadati</taxon>
        <taxon>Pseudomonadota</taxon>
        <taxon>Gammaproteobacteria</taxon>
        <taxon>Pseudomonadales</taxon>
        <taxon>Pseudomonadaceae</taxon>
        <taxon>Pseudomonas</taxon>
    </lineage>
</organism>
<evidence type="ECO:0000313" key="3">
    <source>
        <dbReference type="EMBL" id="AIR90988.1"/>
    </source>
</evidence>
<keyword evidence="4" id="KW-1185">Reference proteome</keyword>
<dbReference type="EMBL" id="CP009455">
    <property type="protein sequence ID" value="AIR90988.1"/>
    <property type="molecule type" value="Genomic_DNA"/>
</dbReference>
<dbReference type="Proteomes" id="UP000029493">
    <property type="component" value="Chromosome"/>
</dbReference>
<feature type="chain" id="PRO_5001852058" description="Transporter" evidence="2">
    <location>
        <begin position="25"/>
        <end position="441"/>
    </location>
</feature>
<evidence type="ECO:0000256" key="2">
    <source>
        <dbReference type="SAM" id="SignalP"/>
    </source>
</evidence>
<dbReference type="Pfam" id="PF13557">
    <property type="entry name" value="Phenol_MetA_deg"/>
    <property type="match status" value="1"/>
</dbReference>
<dbReference type="RefSeq" id="WP_038413654.1">
    <property type="nucleotide sequence ID" value="NZ_CP009455.1"/>
</dbReference>
<dbReference type="OrthoDB" id="5297564at2"/>
<proteinExistence type="predicted"/>
<dbReference type="SUPFAM" id="SSF103515">
    <property type="entry name" value="Autotransporter"/>
    <property type="match status" value="1"/>
</dbReference>
<dbReference type="AlphaFoldDB" id="A0A089YH00"/>
<keyword evidence="2" id="KW-0732">Signal</keyword>
<evidence type="ECO:0000313" key="4">
    <source>
        <dbReference type="Proteomes" id="UP000029493"/>
    </source>
</evidence>
<dbReference type="STRING" id="157783.LK03_17705"/>
<gene>
    <name evidence="3" type="ORF">LK03_17705</name>
</gene>